<dbReference type="Proteomes" id="UP000037251">
    <property type="component" value="Unassembled WGS sequence"/>
</dbReference>
<organism evidence="2 3">
    <name type="scientific">Streptomyces resistomycificus</name>
    <dbReference type="NCBI Taxonomy" id="67356"/>
    <lineage>
        <taxon>Bacteria</taxon>
        <taxon>Bacillati</taxon>
        <taxon>Actinomycetota</taxon>
        <taxon>Actinomycetes</taxon>
        <taxon>Kitasatosporales</taxon>
        <taxon>Streptomycetaceae</taxon>
        <taxon>Streptomyces</taxon>
        <taxon>Streptomyces aurantiacus group</taxon>
    </lineage>
</organism>
<dbReference type="AlphaFoldDB" id="A0A0L8LX04"/>
<name>A0A0L8LX04_9ACTN</name>
<protein>
    <recommendedName>
        <fullName evidence="4">Secreted protein</fullName>
    </recommendedName>
</protein>
<keyword evidence="3" id="KW-1185">Reference proteome</keyword>
<evidence type="ECO:0000313" key="2">
    <source>
        <dbReference type="EMBL" id="KOG42610.1"/>
    </source>
</evidence>
<feature type="signal peptide" evidence="1">
    <location>
        <begin position="1"/>
        <end position="27"/>
    </location>
</feature>
<gene>
    <name evidence="2" type="ORF">ADK37_05770</name>
</gene>
<accession>A0A0L8LX04</accession>
<evidence type="ECO:0000256" key="1">
    <source>
        <dbReference type="SAM" id="SignalP"/>
    </source>
</evidence>
<comment type="caution">
    <text evidence="2">The sequence shown here is derived from an EMBL/GenBank/DDBJ whole genome shotgun (WGS) entry which is preliminary data.</text>
</comment>
<keyword evidence="1" id="KW-0732">Signal</keyword>
<proteinExistence type="predicted"/>
<dbReference type="STRING" id="67356.AQJ84_32870"/>
<sequence length="101" mass="10194">MISTRRIVAAVGLAVGVTGLAAPLAQAADAAAPGGGQFNPVTALDALTVGDIPAAHQDEVPRISQQLAALNRVQELDKLNELHQVTDLAAPVTGLLPAVEA</sequence>
<evidence type="ECO:0008006" key="4">
    <source>
        <dbReference type="Google" id="ProtNLM"/>
    </source>
</evidence>
<reference evidence="3" key="1">
    <citation type="submission" date="2015-07" db="EMBL/GenBank/DDBJ databases">
        <authorList>
            <person name="Ju K.-S."/>
            <person name="Doroghazi J.R."/>
            <person name="Metcalf W.W."/>
        </authorList>
    </citation>
    <scope>NUCLEOTIDE SEQUENCE [LARGE SCALE GENOMIC DNA]</scope>
    <source>
        <strain evidence="3">NRRL 2290</strain>
    </source>
</reference>
<dbReference type="OrthoDB" id="4303023at2"/>
<feature type="chain" id="PRO_5011859123" description="Secreted protein" evidence="1">
    <location>
        <begin position="28"/>
        <end position="101"/>
    </location>
</feature>
<evidence type="ECO:0000313" key="3">
    <source>
        <dbReference type="Proteomes" id="UP000037251"/>
    </source>
</evidence>
<dbReference type="EMBL" id="LGUS01000024">
    <property type="protein sequence ID" value="KOG42610.1"/>
    <property type="molecule type" value="Genomic_DNA"/>
</dbReference>
<dbReference type="RefSeq" id="WP_030042816.1">
    <property type="nucleotide sequence ID" value="NZ_KL575620.1"/>
</dbReference>
<dbReference type="eggNOG" id="ENOG5031T87">
    <property type="taxonomic scope" value="Bacteria"/>
</dbReference>
<dbReference type="PATRIC" id="fig|67356.5.peg.1265"/>